<evidence type="ECO:0000313" key="2">
    <source>
        <dbReference type="Ensembl" id="ENSSFAP00005004625.1"/>
    </source>
</evidence>
<evidence type="ECO:0000256" key="1">
    <source>
        <dbReference type="SAM" id="SignalP"/>
    </source>
</evidence>
<feature type="chain" id="PRO_5025503953" evidence="1">
    <location>
        <begin position="20"/>
        <end position="142"/>
    </location>
</feature>
<sequence length="142" mass="15561">MNTKFVVAVLFALVSVSLCDVAPPSPELVAKYDEYKATFYRRLLNLYNRLQEGAAPLVESAATNERVQVFKDFVEDLQSKPEFQAAVNVASGLGAEVGPLVDSARTSALGAYEQHLRPQIGEQLSNLINDIKGYLDKVMPAE</sequence>
<protein>
    <submittedName>
        <fullName evidence="2">Apolipoprotein A-II</fullName>
    </submittedName>
</protein>
<dbReference type="AlphaFoldDB" id="A0A672FJ32"/>
<dbReference type="Proteomes" id="UP000472267">
    <property type="component" value="Chromosome 11"/>
</dbReference>
<dbReference type="OMA" id="RPHIGIT"/>
<keyword evidence="1" id="KW-0732">Signal</keyword>
<evidence type="ECO:0000313" key="3">
    <source>
        <dbReference type="Proteomes" id="UP000472267"/>
    </source>
</evidence>
<accession>A0A672FJ32</accession>
<feature type="signal peptide" evidence="1">
    <location>
        <begin position="1"/>
        <end position="19"/>
    </location>
</feature>
<dbReference type="Ensembl" id="ENSSFAT00005004916.1">
    <property type="protein sequence ID" value="ENSSFAP00005004625.1"/>
    <property type="gene ID" value="ENSSFAG00005003045.1"/>
</dbReference>
<organism evidence="2 3">
    <name type="scientific">Salarias fasciatus</name>
    <name type="common">Jewelled blenny</name>
    <name type="synonym">Blennius fasciatus</name>
    <dbReference type="NCBI Taxonomy" id="181472"/>
    <lineage>
        <taxon>Eukaryota</taxon>
        <taxon>Metazoa</taxon>
        <taxon>Chordata</taxon>
        <taxon>Craniata</taxon>
        <taxon>Vertebrata</taxon>
        <taxon>Euteleostomi</taxon>
        <taxon>Actinopterygii</taxon>
        <taxon>Neopterygii</taxon>
        <taxon>Teleostei</taxon>
        <taxon>Neoteleostei</taxon>
        <taxon>Acanthomorphata</taxon>
        <taxon>Ovalentaria</taxon>
        <taxon>Blenniimorphae</taxon>
        <taxon>Blenniiformes</taxon>
        <taxon>Blennioidei</taxon>
        <taxon>Blenniidae</taxon>
        <taxon>Salariinae</taxon>
        <taxon>Salarias</taxon>
    </lineage>
</organism>
<reference evidence="2" key="3">
    <citation type="submission" date="2025-09" db="UniProtKB">
        <authorList>
            <consortium name="Ensembl"/>
        </authorList>
    </citation>
    <scope>IDENTIFICATION</scope>
</reference>
<keyword evidence="3" id="KW-1185">Reference proteome</keyword>
<dbReference type="FunCoup" id="A0A672FJ32">
    <property type="interactions" value="38"/>
</dbReference>
<dbReference type="InParanoid" id="A0A672FJ32"/>
<name>A0A672FJ32_SALFA</name>
<reference evidence="2" key="2">
    <citation type="submission" date="2025-08" db="UniProtKB">
        <authorList>
            <consortium name="Ensembl"/>
        </authorList>
    </citation>
    <scope>IDENTIFICATION</scope>
</reference>
<proteinExistence type="predicted"/>
<reference evidence="2" key="1">
    <citation type="submission" date="2019-06" db="EMBL/GenBank/DDBJ databases">
        <authorList>
            <consortium name="Wellcome Sanger Institute Data Sharing"/>
        </authorList>
    </citation>
    <scope>NUCLEOTIDE SEQUENCE [LARGE SCALE GENOMIC DNA]</scope>
</reference>